<accession>A0ABY9DR36</accession>
<dbReference type="Pfam" id="PF00685">
    <property type="entry name" value="Sulfotransfer_1"/>
    <property type="match status" value="1"/>
</dbReference>
<dbReference type="EMBL" id="CP126664">
    <property type="protein sequence ID" value="WKA08866.1"/>
    <property type="molecule type" value="Genomic_DNA"/>
</dbReference>
<sequence>MRSSSPNHEDAASHGTICYLPPSTAPKMRIIDSGNGGFLQPSLFLKAFEKLKGSRTHRFVVGLFAENLLNFFPELTELTRNIGRLIRVQPIQAESRYLVSDSSRSTSRRIRLGRVVPDSADFLNAEDRREQEGEGHRQRTSKRYREIMSTLPKELGWTSDHMYQYQGFWYTSMNLEGVMWAQQHFKATHLDVFLASTPKSGTTWLKALMFAIMNRTRFDFSTHPLLTSNPHELVTLLEFYFHWNIPYPNPNTPLPKTQLFQTHIPFTSLPESIVDSQCRILYLCRNPKDVFVSMYCFKENLTDINLAPLSIEEAIEQFCKGVSLFGPFWDHVLGYWKVSLEWPERVLFLKYEDLKRDSLFHVKRLAEFLGCPFSLEEEKEGIVHEIIKLCSFENLSNLKVNKTGVLQARDFIIEKKKFFQKGEVGDWKNHLTTEMGDCLNRIMDQKLDGSGLTFHDSLET</sequence>
<keyword evidence="2 3" id="KW-0808">Transferase</keyword>
<keyword evidence="6" id="KW-1185">Reference proteome</keyword>
<name>A0ABY9DR36_VITVI</name>
<dbReference type="Gene3D" id="3.40.50.300">
    <property type="entry name" value="P-loop containing nucleotide triphosphate hydrolases"/>
    <property type="match status" value="1"/>
</dbReference>
<proteinExistence type="inferred from homology"/>
<evidence type="ECO:0000256" key="1">
    <source>
        <dbReference type="ARBA" id="ARBA00005771"/>
    </source>
</evidence>
<feature type="domain" description="Sulfotransferase" evidence="4">
    <location>
        <begin position="191"/>
        <end position="451"/>
    </location>
</feature>
<comment type="similarity">
    <text evidence="1 3">Belongs to the sulfotransferase 1 family.</text>
</comment>
<evidence type="ECO:0000313" key="6">
    <source>
        <dbReference type="Proteomes" id="UP001227230"/>
    </source>
</evidence>
<evidence type="ECO:0000259" key="4">
    <source>
        <dbReference type="Pfam" id="PF00685"/>
    </source>
</evidence>
<dbReference type="SUPFAM" id="SSF52540">
    <property type="entry name" value="P-loop containing nucleoside triphosphate hydrolases"/>
    <property type="match status" value="1"/>
</dbReference>
<evidence type="ECO:0000256" key="2">
    <source>
        <dbReference type="ARBA" id="ARBA00022679"/>
    </source>
</evidence>
<organism evidence="5 6">
    <name type="scientific">Vitis vinifera</name>
    <name type="common">Grape</name>
    <dbReference type="NCBI Taxonomy" id="29760"/>
    <lineage>
        <taxon>Eukaryota</taxon>
        <taxon>Viridiplantae</taxon>
        <taxon>Streptophyta</taxon>
        <taxon>Embryophyta</taxon>
        <taxon>Tracheophyta</taxon>
        <taxon>Spermatophyta</taxon>
        <taxon>Magnoliopsida</taxon>
        <taxon>eudicotyledons</taxon>
        <taxon>Gunneridae</taxon>
        <taxon>Pentapetalae</taxon>
        <taxon>rosids</taxon>
        <taxon>Vitales</taxon>
        <taxon>Vitaceae</taxon>
        <taxon>Viteae</taxon>
        <taxon>Vitis</taxon>
    </lineage>
</organism>
<dbReference type="InterPro" id="IPR000863">
    <property type="entry name" value="Sulfotransferase_dom"/>
</dbReference>
<evidence type="ECO:0000313" key="5">
    <source>
        <dbReference type="EMBL" id="WKA08866.1"/>
    </source>
</evidence>
<evidence type="ECO:0000256" key="3">
    <source>
        <dbReference type="RuleBase" id="RU361155"/>
    </source>
</evidence>
<reference evidence="5 6" key="1">
    <citation type="journal article" date="2023" name="Hortic Res">
        <title>The complete reference genome for grapevine (Vitis vinifera L.) genetics and breeding.</title>
        <authorList>
            <person name="Shi X."/>
            <person name="Cao S."/>
            <person name="Wang X."/>
            <person name="Huang S."/>
            <person name="Wang Y."/>
            <person name="Liu Z."/>
            <person name="Liu W."/>
            <person name="Leng X."/>
            <person name="Peng Y."/>
            <person name="Wang N."/>
            <person name="Wang Y."/>
            <person name="Ma Z."/>
            <person name="Xu X."/>
            <person name="Zhang F."/>
            <person name="Xue H."/>
            <person name="Zhong H."/>
            <person name="Wang Y."/>
            <person name="Zhang K."/>
            <person name="Velt A."/>
            <person name="Avia K."/>
            <person name="Holtgrawe D."/>
            <person name="Grimplet J."/>
            <person name="Matus J.T."/>
            <person name="Ware D."/>
            <person name="Wu X."/>
            <person name="Wang H."/>
            <person name="Liu C."/>
            <person name="Fang Y."/>
            <person name="Rustenholz C."/>
            <person name="Cheng Z."/>
            <person name="Xiao H."/>
            <person name="Zhou Y."/>
        </authorList>
    </citation>
    <scope>NUCLEOTIDE SEQUENCE [LARGE SCALE GENOMIC DNA]</scope>
    <source>
        <strain evidence="6">cv. Pinot noir / PN40024</strain>
        <tissue evidence="5">Leaf</tissue>
    </source>
</reference>
<dbReference type="EC" id="2.8.2.-" evidence="3"/>
<dbReference type="Proteomes" id="UP001227230">
    <property type="component" value="Chromosome 17"/>
</dbReference>
<dbReference type="InterPro" id="IPR027417">
    <property type="entry name" value="P-loop_NTPase"/>
</dbReference>
<gene>
    <name evidence="5" type="ORF">VitviT2T_026551</name>
</gene>
<protein>
    <recommendedName>
        <fullName evidence="3">Sulfotransferase</fullName>
        <ecNumber evidence="3">2.8.2.-</ecNumber>
    </recommendedName>
</protein>
<dbReference type="PANTHER" id="PTHR11783">
    <property type="entry name" value="SULFOTRANSFERASE SULT"/>
    <property type="match status" value="1"/>
</dbReference>